<dbReference type="SMART" id="SM00895">
    <property type="entry name" value="FCD"/>
    <property type="match status" value="1"/>
</dbReference>
<dbReference type="Pfam" id="PF00392">
    <property type="entry name" value="GntR"/>
    <property type="match status" value="1"/>
</dbReference>
<accession>A0A7Y6N030</accession>
<protein>
    <submittedName>
        <fullName evidence="6">FadR family transcriptional regulator</fullName>
    </submittedName>
</protein>
<dbReference type="AlphaFoldDB" id="A0A7Y6N030"/>
<evidence type="ECO:0000256" key="3">
    <source>
        <dbReference type="ARBA" id="ARBA00023163"/>
    </source>
</evidence>
<dbReference type="SUPFAM" id="SSF48008">
    <property type="entry name" value="GntR ligand-binding domain-like"/>
    <property type="match status" value="1"/>
</dbReference>
<dbReference type="InterPro" id="IPR036390">
    <property type="entry name" value="WH_DNA-bd_sf"/>
</dbReference>
<dbReference type="Gene3D" id="1.20.120.530">
    <property type="entry name" value="GntR ligand-binding domain-like"/>
    <property type="match status" value="1"/>
</dbReference>
<dbReference type="InterPro" id="IPR008920">
    <property type="entry name" value="TF_FadR/GntR_C"/>
</dbReference>
<dbReference type="GO" id="GO:0003677">
    <property type="term" value="F:DNA binding"/>
    <property type="evidence" value="ECO:0007669"/>
    <property type="project" value="UniProtKB-KW"/>
</dbReference>
<dbReference type="EMBL" id="JAALDK010000001">
    <property type="protein sequence ID" value="NUY00904.1"/>
    <property type="molecule type" value="Genomic_DNA"/>
</dbReference>
<dbReference type="PANTHER" id="PTHR43537:SF5">
    <property type="entry name" value="UXU OPERON TRANSCRIPTIONAL REGULATOR"/>
    <property type="match status" value="1"/>
</dbReference>
<evidence type="ECO:0000256" key="4">
    <source>
        <dbReference type="SAM" id="MobiDB-lite"/>
    </source>
</evidence>
<dbReference type="GeneID" id="301101577"/>
<gene>
    <name evidence="6" type="ORF">G5S42_14660</name>
</gene>
<dbReference type="PANTHER" id="PTHR43537">
    <property type="entry name" value="TRANSCRIPTIONAL REGULATOR, GNTR FAMILY"/>
    <property type="match status" value="1"/>
</dbReference>
<dbReference type="Pfam" id="PF07729">
    <property type="entry name" value="FCD"/>
    <property type="match status" value="1"/>
</dbReference>
<dbReference type="InterPro" id="IPR036388">
    <property type="entry name" value="WH-like_DNA-bd_sf"/>
</dbReference>
<keyword evidence="1" id="KW-0805">Transcription regulation</keyword>
<comment type="caution">
    <text evidence="6">The sequence shown here is derived from an EMBL/GenBank/DDBJ whole genome shotgun (WGS) entry which is preliminary data.</text>
</comment>
<feature type="domain" description="HTH gntR-type" evidence="5">
    <location>
        <begin position="13"/>
        <end position="81"/>
    </location>
</feature>
<dbReference type="Proteomes" id="UP000594380">
    <property type="component" value="Unassembled WGS sequence"/>
</dbReference>
<name>A0A7Y6N030_9BURK</name>
<keyword evidence="2" id="KW-0238">DNA-binding</keyword>
<organism evidence="6 7">
    <name type="scientific">Paraburkholderia youngii</name>
    <dbReference type="NCBI Taxonomy" id="2782701"/>
    <lineage>
        <taxon>Bacteria</taxon>
        <taxon>Pseudomonadati</taxon>
        <taxon>Pseudomonadota</taxon>
        <taxon>Betaproteobacteria</taxon>
        <taxon>Burkholderiales</taxon>
        <taxon>Burkholderiaceae</taxon>
        <taxon>Paraburkholderia</taxon>
    </lineage>
</organism>
<dbReference type="InterPro" id="IPR000524">
    <property type="entry name" value="Tscrpt_reg_HTH_GntR"/>
</dbReference>
<evidence type="ECO:0000313" key="6">
    <source>
        <dbReference type="EMBL" id="NUY00904.1"/>
    </source>
</evidence>
<evidence type="ECO:0000259" key="5">
    <source>
        <dbReference type="PROSITE" id="PS50949"/>
    </source>
</evidence>
<dbReference type="Gene3D" id="1.10.10.10">
    <property type="entry name" value="Winged helix-like DNA-binding domain superfamily/Winged helix DNA-binding domain"/>
    <property type="match status" value="1"/>
</dbReference>
<dbReference type="PROSITE" id="PS50949">
    <property type="entry name" value="HTH_GNTR"/>
    <property type="match status" value="1"/>
</dbReference>
<dbReference type="SUPFAM" id="SSF46785">
    <property type="entry name" value="Winged helix' DNA-binding domain"/>
    <property type="match status" value="1"/>
</dbReference>
<evidence type="ECO:0000256" key="2">
    <source>
        <dbReference type="ARBA" id="ARBA00023125"/>
    </source>
</evidence>
<sequence length="238" mass="26535">MSDVESRGSPVRAAGAKSLAAYLDEEIASGRLGEGAKLPAERLLSEQFGASRGAVRRVLQDLKERGLISQAVGSGTFVRPGAASTFPARIREQAEPRPEDQTSPAELMEARLLIEPLMPRLITRNATGADFAKMIECIERSEAAQTIEEFEHWDGQLHRVFALATHNSFFLKILELTNRVREQGEWGRLKARSLTPERRKEYEAQHREIVEALRDRDTDAAVKALTGHLVQIQHNLFG</sequence>
<reference evidence="6 7" key="1">
    <citation type="submission" date="2020-02" db="EMBL/GenBank/DDBJ databases">
        <title>Paraburkholderia simonii sp. nov. and Paraburkholderia youngii sp. nov. Brazilian and Mexican Mimosa-associated rhizobia.</title>
        <authorList>
            <person name="Mavima L."/>
            <person name="Beukes C.W."/>
            <person name="Chan W.Y."/>
            <person name="Palmer M."/>
            <person name="De Meyer S.E."/>
            <person name="James E.K."/>
            <person name="Venter S.N."/>
            <person name="Steenkamp E.T."/>
        </authorList>
    </citation>
    <scope>NUCLEOTIDE SEQUENCE [LARGE SCALE GENOMIC DNA]</scope>
    <source>
        <strain evidence="6 7">JPY169</strain>
    </source>
</reference>
<dbReference type="PRINTS" id="PR00035">
    <property type="entry name" value="HTHGNTR"/>
</dbReference>
<evidence type="ECO:0000256" key="1">
    <source>
        <dbReference type="ARBA" id="ARBA00023015"/>
    </source>
</evidence>
<dbReference type="GO" id="GO:0003700">
    <property type="term" value="F:DNA-binding transcription factor activity"/>
    <property type="evidence" value="ECO:0007669"/>
    <property type="project" value="InterPro"/>
</dbReference>
<evidence type="ECO:0000313" key="7">
    <source>
        <dbReference type="Proteomes" id="UP000594380"/>
    </source>
</evidence>
<feature type="compositionally biased region" description="Basic and acidic residues" evidence="4">
    <location>
        <begin position="89"/>
        <end position="100"/>
    </location>
</feature>
<dbReference type="SMART" id="SM00345">
    <property type="entry name" value="HTH_GNTR"/>
    <property type="match status" value="1"/>
</dbReference>
<feature type="region of interest" description="Disordered" evidence="4">
    <location>
        <begin position="85"/>
        <end position="104"/>
    </location>
</feature>
<dbReference type="InterPro" id="IPR011711">
    <property type="entry name" value="GntR_C"/>
</dbReference>
<proteinExistence type="predicted"/>
<keyword evidence="3" id="KW-0804">Transcription</keyword>
<dbReference type="CDD" id="cd07377">
    <property type="entry name" value="WHTH_GntR"/>
    <property type="match status" value="1"/>
</dbReference>
<dbReference type="RefSeq" id="WP_176107360.1">
    <property type="nucleotide sequence ID" value="NZ_JAALDK010000001.1"/>
</dbReference>